<gene>
    <name evidence="2" type="ORF">ACFY35_47830</name>
</gene>
<dbReference type="EMBL" id="JBIAZU010000010">
    <property type="protein sequence ID" value="MFF5297192.1"/>
    <property type="molecule type" value="Genomic_DNA"/>
</dbReference>
<protein>
    <recommendedName>
        <fullName evidence="4">Secreted protein</fullName>
    </recommendedName>
</protein>
<organism evidence="2 3">
    <name type="scientific">Paractinoplanes globisporus</name>
    <dbReference type="NCBI Taxonomy" id="113565"/>
    <lineage>
        <taxon>Bacteria</taxon>
        <taxon>Bacillati</taxon>
        <taxon>Actinomycetota</taxon>
        <taxon>Actinomycetes</taxon>
        <taxon>Micromonosporales</taxon>
        <taxon>Micromonosporaceae</taxon>
        <taxon>Paractinoplanes</taxon>
    </lineage>
</organism>
<accession>A0ABW6WVA1</accession>
<feature type="chain" id="PRO_5045734049" description="Secreted protein" evidence="1">
    <location>
        <begin position="25"/>
        <end position="161"/>
    </location>
</feature>
<reference evidence="2 3" key="1">
    <citation type="submission" date="2024-10" db="EMBL/GenBank/DDBJ databases">
        <title>The Natural Products Discovery Center: Release of the First 8490 Sequenced Strains for Exploring Actinobacteria Biosynthetic Diversity.</title>
        <authorList>
            <person name="Kalkreuter E."/>
            <person name="Kautsar S.A."/>
            <person name="Yang D."/>
            <person name="Bader C.D."/>
            <person name="Teijaro C.N."/>
            <person name="Fluegel L."/>
            <person name="Davis C.M."/>
            <person name="Simpson J.R."/>
            <person name="Lauterbach L."/>
            <person name="Steele A.D."/>
            <person name="Gui C."/>
            <person name="Meng S."/>
            <person name="Li G."/>
            <person name="Viehrig K."/>
            <person name="Ye F."/>
            <person name="Su P."/>
            <person name="Kiefer A.F."/>
            <person name="Nichols A."/>
            <person name="Cepeda A.J."/>
            <person name="Yan W."/>
            <person name="Fan B."/>
            <person name="Jiang Y."/>
            <person name="Adhikari A."/>
            <person name="Zheng C.-J."/>
            <person name="Schuster L."/>
            <person name="Cowan T.M."/>
            <person name="Smanski M.J."/>
            <person name="Chevrette M.G."/>
            <person name="De Carvalho L.P.S."/>
            <person name="Shen B."/>
        </authorList>
    </citation>
    <scope>NUCLEOTIDE SEQUENCE [LARGE SCALE GENOMIC DNA]</scope>
    <source>
        <strain evidence="2 3">NPDC000087</strain>
    </source>
</reference>
<feature type="signal peptide" evidence="1">
    <location>
        <begin position="1"/>
        <end position="24"/>
    </location>
</feature>
<sequence>MKRLLAVVALLVLAVGGMASPSHAAGDAQSAVAAANCRHSQGSGSVVSADYVRLNVGGQAVGAVQLCRSGSYYWAYMVMYSPLRSGYWGNALLFRFPDGAKWSCNSSGGNRYVEPGQTMCWTPRIYSSSTSQTFLAQAYVCVGTYPSEAHYYADGQTARLR</sequence>
<dbReference type="Proteomes" id="UP001602245">
    <property type="component" value="Unassembled WGS sequence"/>
</dbReference>
<evidence type="ECO:0000313" key="2">
    <source>
        <dbReference type="EMBL" id="MFF5297192.1"/>
    </source>
</evidence>
<evidence type="ECO:0000256" key="1">
    <source>
        <dbReference type="SAM" id="SignalP"/>
    </source>
</evidence>
<proteinExistence type="predicted"/>
<evidence type="ECO:0008006" key="4">
    <source>
        <dbReference type="Google" id="ProtNLM"/>
    </source>
</evidence>
<name>A0ABW6WVA1_9ACTN</name>
<keyword evidence="3" id="KW-1185">Reference proteome</keyword>
<comment type="caution">
    <text evidence="2">The sequence shown here is derived from an EMBL/GenBank/DDBJ whole genome shotgun (WGS) entry which is preliminary data.</text>
</comment>
<evidence type="ECO:0000313" key="3">
    <source>
        <dbReference type="Proteomes" id="UP001602245"/>
    </source>
</evidence>
<dbReference type="RefSeq" id="WP_157296392.1">
    <property type="nucleotide sequence ID" value="NZ_JBIAZU010000010.1"/>
</dbReference>
<keyword evidence="1" id="KW-0732">Signal</keyword>